<organism evidence="2 3">
    <name type="scientific">Arthrobacter oryzae</name>
    <dbReference type="NCBI Taxonomy" id="409290"/>
    <lineage>
        <taxon>Bacteria</taxon>
        <taxon>Bacillati</taxon>
        <taxon>Actinomycetota</taxon>
        <taxon>Actinomycetes</taxon>
        <taxon>Micrococcales</taxon>
        <taxon>Micrococcaceae</taxon>
        <taxon>Arthrobacter</taxon>
    </lineage>
</organism>
<keyword evidence="3" id="KW-1185">Reference proteome</keyword>
<evidence type="ECO:0000313" key="3">
    <source>
        <dbReference type="Proteomes" id="UP000273807"/>
    </source>
</evidence>
<name>A0A3N0BTF0_9MICC</name>
<dbReference type="EMBL" id="RBED01000115">
    <property type="protein sequence ID" value="RNL51936.1"/>
    <property type="molecule type" value="Genomic_DNA"/>
</dbReference>
<sequence length="84" mass="8927">MLIGLFLEPLLFRILLLRRVTALDAVHSTTSSAGLRGALAAVTPQRPVPPPRGAPFSSRDNPSSFPGVTRLTLESITATMQGES</sequence>
<proteinExistence type="predicted"/>
<gene>
    <name evidence="2" type="ORF">D7003_14420</name>
</gene>
<comment type="caution">
    <text evidence="2">The sequence shown here is derived from an EMBL/GenBank/DDBJ whole genome shotgun (WGS) entry which is preliminary data.</text>
</comment>
<evidence type="ECO:0000313" key="2">
    <source>
        <dbReference type="EMBL" id="RNL51936.1"/>
    </source>
</evidence>
<feature type="compositionally biased region" description="Polar residues" evidence="1">
    <location>
        <begin position="58"/>
        <end position="68"/>
    </location>
</feature>
<dbReference type="AlphaFoldDB" id="A0A3N0BTF0"/>
<protein>
    <submittedName>
        <fullName evidence="2">Uncharacterized protein</fullName>
    </submittedName>
</protein>
<accession>A0A3N0BTF0</accession>
<feature type="region of interest" description="Disordered" evidence="1">
    <location>
        <begin position="37"/>
        <end position="68"/>
    </location>
</feature>
<reference evidence="2 3" key="1">
    <citation type="submission" date="2018-10" db="EMBL/GenBank/DDBJ databases">
        <title>Genome sequencing of Arthrobacter oryzae TNB02.</title>
        <authorList>
            <person name="Cho Y.-J."/>
            <person name="Cho A."/>
            <person name="Kim O.-S."/>
        </authorList>
    </citation>
    <scope>NUCLEOTIDE SEQUENCE [LARGE SCALE GENOMIC DNA]</scope>
    <source>
        <strain evidence="2 3">TNB02</strain>
    </source>
</reference>
<dbReference type="Proteomes" id="UP000273807">
    <property type="component" value="Unassembled WGS sequence"/>
</dbReference>
<evidence type="ECO:0000256" key="1">
    <source>
        <dbReference type="SAM" id="MobiDB-lite"/>
    </source>
</evidence>